<evidence type="ECO:0000313" key="2">
    <source>
        <dbReference type="EMBL" id="KAF7363855.1"/>
    </source>
</evidence>
<protein>
    <submittedName>
        <fullName evidence="2">Uncharacterized protein</fullName>
    </submittedName>
</protein>
<gene>
    <name evidence="2" type="ORF">MSAN_01043500</name>
</gene>
<dbReference type="EMBL" id="JACAZH010000007">
    <property type="protein sequence ID" value="KAF7363855.1"/>
    <property type="molecule type" value="Genomic_DNA"/>
</dbReference>
<dbReference type="Proteomes" id="UP000623467">
    <property type="component" value="Unassembled WGS sequence"/>
</dbReference>
<dbReference type="GO" id="GO:0007131">
    <property type="term" value="P:reciprocal meiotic recombination"/>
    <property type="evidence" value="ECO:0007669"/>
    <property type="project" value="InterPro"/>
</dbReference>
<accession>A0A8H6YMI5</accession>
<proteinExistence type="predicted"/>
<dbReference type="Pfam" id="PF03525">
    <property type="entry name" value="Meiotic_rec114"/>
    <property type="match status" value="1"/>
</dbReference>
<dbReference type="InterPro" id="IPR004354">
    <property type="entry name" value="Meiotic_Rec114"/>
</dbReference>
<feature type="region of interest" description="Disordered" evidence="1">
    <location>
        <begin position="237"/>
        <end position="260"/>
    </location>
</feature>
<feature type="region of interest" description="Disordered" evidence="1">
    <location>
        <begin position="275"/>
        <end position="323"/>
    </location>
</feature>
<keyword evidence="3" id="KW-1185">Reference proteome</keyword>
<evidence type="ECO:0000256" key="1">
    <source>
        <dbReference type="SAM" id="MobiDB-lite"/>
    </source>
</evidence>
<feature type="compositionally biased region" description="Low complexity" evidence="1">
    <location>
        <begin position="293"/>
        <end position="306"/>
    </location>
</feature>
<name>A0A8H6YMI5_9AGAR</name>
<reference evidence="2" key="1">
    <citation type="submission" date="2020-05" db="EMBL/GenBank/DDBJ databases">
        <title>Mycena genomes resolve the evolution of fungal bioluminescence.</title>
        <authorList>
            <person name="Tsai I.J."/>
        </authorList>
    </citation>
    <scope>NUCLEOTIDE SEQUENCE</scope>
    <source>
        <strain evidence="2">160909Yilan</strain>
    </source>
</reference>
<dbReference type="AlphaFoldDB" id="A0A8H6YMI5"/>
<organism evidence="2 3">
    <name type="scientific">Mycena sanguinolenta</name>
    <dbReference type="NCBI Taxonomy" id="230812"/>
    <lineage>
        <taxon>Eukaryota</taxon>
        <taxon>Fungi</taxon>
        <taxon>Dikarya</taxon>
        <taxon>Basidiomycota</taxon>
        <taxon>Agaricomycotina</taxon>
        <taxon>Agaricomycetes</taxon>
        <taxon>Agaricomycetidae</taxon>
        <taxon>Agaricales</taxon>
        <taxon>Marasmiineae</taxon>
        <taxon>Mycenaceae</taxon>
        <taxon>Mycena</taxon>
    </lineage>
</organism>
<dbReference type="OrthoDB" id="3364736at2759"/>
<evidence type="ECO:0000313" key="3">
    <source>
        <dbReference type="Proteomes" id="UP000623467"/>
    </source>
</evidence>
<sequence>MASSSCTTETTTYVLEKYSRAYTPKQSSGSSEWQHFTNPILRLILDSKLSPEKTADSSLRMRVVWTMDSNQEVVLEDLDLLAFSSLKDSSSKPESTPLKVVYRDTTFGLRYLYVPESTESQKVYRRFQVSFTTASLALQLVSAIRDVCPCKTNDAANVKNRIKSTIHLTVPSRVPMQRQDTFVAPNLVLDSHNTNPLINPQIQLQRVPTMTVLDTPAAPIPRSINQANTRVVAISLPPSAQSDSHPPSSPVAPGPSPYQAMYDHSMLNAPQAVTSMLAGPGQPGFLKPPPSSLPDSSPPLSTADSTMMPPPSFQAPDSTGADNSAVTAALRDATGIYDLSHAALERLVGDVVREDGFVHLVSAFPIIKRGAISSFDGESTA</sequence>
<comment type="caution">
    <text evidence="2">The sequence shown here is derived from an EMBL/GenBank/DDBJ whole genome shotgun (WGS) entry which is preliminary data.</text>
</comment>
<feature type="compositionally biased region" description="Pro residues" evidence="1">
    <location>
        <begin position="247"/>
        <end position="256"/>
    </location>
</feature>